<reference evidence="2" key="1">
    <citation type="journal article" date="2022" name="Mol. Ecol. Resour.">
        <title>The genomes of chicory, endive, great burdock and yacon provide insights into Asteraceae palaeo-polyploidization history and plant inulin production.</title>
        <authorList>
            <person name="Fan W."/>
            <person name="Wang S."/>
            <person name="Wang H."/>
            <person name="Wang A."/>
            <person name="Jiang F."/>
            <person name="Liu H."/>
            <person name="Zhao H."/>
            <person name="Xu D."/>
            <person name="Zhang Y."/>
        </authorList>
    </citation>
    <scope>NUCLEOTIDE SEQUENCE [LARGE SCALE GENOMIC DNA]</scope>
    <source>
        <strain evidence="2">cv. Punajuju</strain>
    </source>
</reference>
<evidence type="ECO:0000313" key="1">
    <source>
        <dbReference type="EMBL" id="KAI3768440.1"/>
    </source>
</evidence>
<gene>
    <name evidence="1" type="ORF">L2E82_19115</name>
</gene>
<evidence type="ECO:0000313" key="2">
    <source>
        <dbReference type="Proteomes" id="UP001055811"/>
    </source>
</evidence>
<keyword evidence="2" id="KW-1185">Reference proteome</keyword>
<accession>A0ACB9FC53</accession>
<comment type="caution">
    <text evidence="1">The sequence shown here is derived from an EMBL/GenBank/DDBJ whole genome shotgun (WGS) entry which is preliminary data.</text>
</comment>
<sequence>MGSSQQSFWRFDSPLIYLFGGIALILALIVVALVILACTQRRRRLATNGGGDIENGGDAQKVAKLEYNSGDGKDATPKIVVIMAGDELPTYLATPADVAVAVGATHVSN</sequence>
<dbReference type="Proteomes" id="UP001055811">
    <property type="component" value="Linkage Group LG03"/>
</dbReference>
<protein>
    <submittedName>
        <fullName evidence="1">Uncharacterized protein</fullName>
    </submittedName>
</protein>
<name>A0ACB9FC53_CICIN</name>
<proteinExistence type="predicted"/>
<dbReference type="EMBL" id="CM042011">
    <property type="protein sequence ID" value="KAI3768440.1"/>
    <property type="molecule type" value="Genomic_DNA"/>
</dbReference>
<reference evidence="1 2" key="2">
    <citation type="journal article" date="2022" name="Mol. Ecol. Resour.">
        <title>The genomes of chicory, endive, great burdock and yacon provide insights into Asteraceae paleo-polyploidization history and plant inulin production.</title>
        <authorList>
            <person name="Fan W."/>
            <person name="Wang S."/>
            <person name="Wang H."/>
            <person name="Wang A."/>
            <person name="Jiang F."/>
            <person name="Liu H."/>
            <person name="Zhao H."/>
            <person name="Xu D."/>
            <person name="Zhang Y."/>
        </authorList>
    </citation>
    <scope>NUCLEOTIDE SEQUENCE [LARGE SCALE GENOMIC DNA]</scope>
    <source>
        <strain evidence="2">cv. Punajuju</strain>
        <tissue evidence="1">Leaves</tissue>
    </source>
</reference>
<organism evidence="1 2">
    <name type="scientific">Cichorium intybus</name>
    <name type="common">Chicory</name>
    <dbReference type="NCBI Taxonomy" id="13427"/>
    <lineage>
        <taxon>Eukaryota</taxon>
        <taxon>Viridiplantae</taxon>
        <taxon>Streptophyta</taxon>
        <taxon>Embryophyta</taxon>
        <taxon>Tracheophyta</taxon>
        <taxon>Spermatophyta</taxon>
        <taxon>Magnoliopsida</taxon>
        <taxon>eudicotyledons</taxon>
        <taxon>Gunneridae</taxon>
        <taxon>Pentapetalae</taxon>
        <taxon>asterids</taxon>
        <taxon>campanulids</taxon>
        <taxon>Asterales</taxon>
        <taxon>Asteraceae</taxon>
        <taxon>Cichorioideae</taxon>
        <taxon>Cichorieae</taxon>
        <taxon>Cichoriinae</taxon>
        <taxon>Cichorium</taxon>
    </lineage>
</organism>